<name>A0A517T031_9BACT</name>
<comment type="catalytic activity">
    <reaction evidence="7">
        <text>shikimate + ATP = 3-phosphoshikimate + ADP + H(+)</text>
        <dbReference type="Rhea" id="RHEA:13121"/>
        <dbReference type="ChEBI" id="CHEBI:15378"/>
        <dbReference type="ChEBI" id="CHEBI:30616"/>
        <dbReference type="ChEBI" id="CHEBI:36208"/>
        <dbReference type="ChEBI" id="CHEBI:145989"/>
        <dbReference type="ChEBI" id="CHEBI:456216"/>
        <dbReference type="EC" id="2.7.1.71"/>
    </reaction>
</comment>
<dbReference type="GO" id="GO:0008652">
    <property type="term" value="P:amino acid biosynthetic process"/>
    <property type="evidence" value="ECO:0007669"/>
    <property type="project" value="UniProtKB-KW"/>
</dbReference>
<dbReference type="Pfam" id="PF01202">
    <property type="entry name" value="SKI"/>
    <property type="match status" value="1"/>
</dbReference>
<evidence type="ECO:0000313" key="8">
    <source>
        <dbReference type="EMBL" id="QDT61748.1"/>
    </source>
</evidence>
<dbReference type="PANTHER" id="PTHR21087">
    <property type="entry name" value="SHIKIMATE KINASE"/>
    <property type="match status" value="1"/>
</dbReference>
<dbReference type="InterPro" id="IPR027417">
    <property type="entry name" value="P-loop_NTPase"/>
</dbReference>
<reference evidence="8 9" key="1">
    <citation type="submission" date="2019-02" db="EMBL/GenBank/DDBJ databases">
        <title>Deep-cultivation of Planctomycetes and their phenomic and genomic characterization uncovers novel biology.</title>
        <authorList>
            <person name="Wiegand S."/>
            <person name="Jogler M."/>
            <person name="Boedeker C."/>
            <person name="Pinto D."/>
            <person name="Vollmers J."/>
            <person name="Rivas-Marin E."/>
            <person name="Kohn T."/>
            <person name="Peeters S.H."/>
            <person name="Heuer A."/>
            <person name="Rast P."/>
            <person name="Oberbeckmann S."/>
            <person name="Bunk B."/>
            <person name="Jeske O."/>
            <person name="Meyerdierks A."/>
            <person name="Storesund J.E."/>
            <person name="Kallscheuer N."/>
            <person name="Luecker S."/>
            <person name="Lage O.M."/>
            <person name="Pohl T."/>
            <person name="Merkel B.J."/>
            <person name="Hornburger P."/>
            <person name="Mueller R.-W."/>
            <person name="Bruemmer F."/>
            <person name="Labrenz M."/>
            <person name="Spormann A.M."/>
            <person name="Op den Camp H."/>
            <person name="Overmann J."/>
            <person name="Amann R."/>
            <person name="Jetten M.S.M."/>
            <person name="Mascher T."/>
            <person name="Medema M.H."/>
            <person name="Devos D.P."/>
            <person name="Kaster A.-K."/>
            <person name="Ovreas L."/>
            <person name="Rohde M."/>
            <person name="Galperin M.Y."/>
            <person name="Jogler C."/>
        </authorList>
    </citation>
    <scope>NUCLEOTIDE SEQUENCE [LARGE SCALE GENOMIC DNA]</scope>
    <source>
        <strain evidence="8 9">SV_7m_r</strain>
    </source>
</reference>
<feature type="binding site" evidence="7">
    <location>
        <position position="136"/>
    </location>
    <ligand>
        <name>ATP</name>
        <dbReference type="ChEBI" id="CHEBI:30616"/>
    </ligand>
</feature>
<evidence type="ECO:0000256" key="7">
    <source>
        <dbReference type="HAMAP-Rule" id="MF_00109"/>
    </source>
</evidence>
<dbReference type="UniPathway" id="UPA00053">
    <property type="reaction ID" value="UER00088"/>
</dbReference>
<dbReference type="GO" id="GO:0005524">
    <property type="term" value="F:ATP binding"/>
    <property type="evidence" value="ECO:0007669"/>
    <property type="project" value="UniProtKB-UniRule"/>
</dbReference>
<dbReference type="GO" id="GO:0009073">
    <property type="term" value="P:aromatic amino acid family biosynthetic process"/>
    <property type="evidence" value="ECO:0007669"/>
    <property type="project" value="UniProtKB-KW"/>
</dbReference>
<dbReference type="EMBL" id="CP036272">
    <property type="protein sequence ID" value="QDT61748.1"/>
    <property type="molecule type" value="Genomic_DNA"/>
</dbReference>
<evidence type="ECO:0000256" key="5">
    <source>
        <dbReference type="ARBA" id="ARBA00022840"/>
    </source>
</evidence>
<dbReference type="GO" id="GO:0004765">
    <property type="term" value="F:shikimate kinase activity"/>
    <property type="evidence" value="ECO:0007669"/>
    <property type="project" value="UniProtKB-UniRule"/>
</dbReference>
<feature type="binding site" evidence="7">
    <location>
        <position position="59"/>
    </location>
    <ligand>
        <name>substrate</name>
    </ligand>
</feature>
<comment type="similarity">
    <text evidence="7">Belongs to the shikimate kinase family.</text>
</comment>
<dbReference type="InterPro" id="IPR031322">
    <property type="entry name" value="Shikimate/glucono_kinase"/>
</dbReference>
<protein>
    <recommendedName>
        <fullName evidence="7">Shikimate kinase</fullName>
        <shortName evidence="7">SK</shortName>
        <ecNumber evidence="7">2.7.1.71</ecNumber>
    </recommendedName>
</protein>
<comment type="subunit">
    <text evidence="7">Monomer.</text>
</comment>
<dbReference type="AlphaFoldDB" id="A0A517T031"/>
<keyword evidence="5 7" id="KW-0067">ATP-binding</keyword>
<evidence type="ECO:0000256" key="1">
    <source>
        <dbReference type="ARBA" id="ARBA00022605"/>
    </source>
</evidence>
<dbReference type="PANTHER" id="PTHR21087:SF16">
    <property type="entry name" value="SHIKIMATE KINASE 1, CHLOROPLASTIC"/>
    <property type="match status" value="1"/>
</dbReference>
<evidence type="ECO:0000256" key="2">
    <source>
        <dbReference type="ARBA" id="ARBA00022679"/>
    </source>
</evidence>
<evidence type="ECO:0000313" key="9">
    <source>
        <dbReference type="Proteomes" id="UP000315003"/>
    </source>
</evidence>
<dbReference type="Gene3D" id="3.40.50.300">
    <property type="entry name" value="P-loop containing nucleotide triphosphate hydrolases"/>
    <property type="match status" value="1"/>
</dbReference>
<comment type="subcellular location">
    <subcellularLocation>
        <location evidence="7">Cytoplasm</location>
    </subcellularLocation>
</comment>
<feature type="binding site" evidence="7">
    <location>
        <position position="155"/>
    </location>
    <ligand>
        <name>substrate</name>
    </ligand>
</feature>
<proteinExistence type="inferred from homology"/>
<gene>
    <name evidence="7 8" type="primary">aroK</name>
    <name evidence="8" type="ORF">SV7mr_42880</name>
</gene>
<evidence type="ECO:0000256" key="6">
    <source>
        <dbReference type="ARBA" id="ARBA00023141"/>
    </source>
</evidence>
<keyword evidence="1 7" id="KW-0028">Amino-acid biosynthesis</keyword>
<feature type="binding site" evidence="7">
    <location>
        <position position="85"/>
    </location>
    <ligand>
        <name>substrate</name>
    </ligand>
</feature>
<dbReference type="GO" id="GO:0005829">
    <property type="term" value="C:cytosol"/>
    <property type="evidence" value="ECO:0007669"/>
    <property type="project" value="TreeGrafter"/>
</dbReference>
<feature type="binding site" evidence="7">
    <location>
        <begin position="13"/>
        <end position="18"/>
    </location>
    <ligand>
        <name>ATP</name>
        <dbReference type="ChEBI" id="CHEBI:30616"/>
    </ligand>
</feature>
<dbReference type="SUPFAM" id="SSF52540">
    <property type="entry name" value="P-loop containing nucleoside triphosphate hydrolases"/>
    <property type="match status" value="1"/>
</dbReference>
<dbReference type="GO" id="GO:0009423">
    <property type="term" value="P:chorismate biosynthetic process"/>
    <property type="evidence" value="ECO:0007669"/>
    <property type="project" value="UniProtKB-UniRule"/>
</dbReference>
<dbReference type="PRINTS" id="PR01100">
    <property type="entry name" value="SHIKIMTKNASE"/>
</dbReference>
<keyword evidence="2 7" id="KW-0808">Transferase</keyword>
<keyword evidence="7" id="KW-0963">Cytoplasm</keyword>
<comment type="function">
    <text evidence="7">Catalyzes the specific phosphorylation of the 3-hydroxyl group of shikimic acid using ATP as a cosubstrate.</text>
</comment>
<feature type="binding site" evidence="7">
    <location>
        <position position="17"/>
    </location>
    <ligand>
        <name>Mg(2+)</name>
        <dbReference type="ChEBI" id="CHEBI:18420"/>
    </ligand>
</feature>
<dbReference type="EC" id="2.7.1.71" evidence="7"/>
<dbReference type="GO" id="GO:0000287">
    <property type="term" value="F:magnesium ion binding"/>
    <property type="evidence" value="ECO:0007669"/>
    <property type="project" value="UniProtKB-UniRule"/>
</dbReference>
<comment type="cofactor">
    <cofactor evidence="7">
        <name>Mg(2+)</name>
        <dbReference type="ChEBI" id="CHEBI:18420"/>
    </cofactor>
    <text evidence="7">Binds 1 Mg(2+) ion per subunit.</text>
</comment>
<evidence type="ECO:0000256" key="3">
    <source>
        <dbReference type="ARBA" id="ARBA00022741"/>
    </source>
</evidence>
<accession>A0A517T031</accession>
<keyword evidence="3 7" id="KW-0547">Nucleotide-binding</keyword>
<comment type="pathway">
    <text evidence="7">Metabolic intermediate biosynthesis; chorismate biosynthesis; chorismate from D-erythrose 4-phosphate and phosphoenolpyruvate: step 5/7.</text>
</comment>
<dbReference type="Proteomes" id="UP000315003">
    <property type="component" value="Chromosome"/>
</dbReference>
<dbReference type="InterPro" id="IPR000623">
    <property type="entry name" value="Shikimate_kinase/TSH1"/>
</dbReference>
<feature type="binding site" evidence="7">
    <location>
        <position position="35"/>
    </location>
    <ligand>
        <name>substrate</name>
    </ligand>
</feature>
<organism evidence="8 9">
    <name type="scientific">Stieleria bergensis</name>
    <dbReference type="NCBI Taxonomy" id="2528025"/>
    <lineage>
        <taxon>Bacteria</taxon>
        <taxon>Pseudomonadati</taxon>
        <taxon>Planctomycetota</taxon>
        <taxon>Planctomycetia</taxon>
        <taxon>Pirellulales</taxon>
        <taxon>Pirellulaceae</taxon>
        <taxon>Stieleria</taxon>
    </lineage>
</organism>
<keyword evidence="7" id="KW-0460">Magnesium</keyword>
<feature type="binding site" evidence="7">
    <location>
        <position position="172"/>
    </location>
    <ligand>
        <name>ATP</name>
        <dbReference type="ChEBI" id="CHEBI:30616"/>
    </ligand>
</feature>
<evidence type="ECO:0000256" key="4">
    <source>
        <dbReference type="ARBA" id="ARBA00022777"/>
    </source>
</evidence>
<keyword evidence="4 7" id="KW-0418">Kinase</keyword>
<sequence length="192" mass="21398">MDLQRIYLTGYRGTGKSTVGKQLANLLGTRCLDLDRRIEASAGKSIKTLFDEGGEELFRQWEHDCLREVASAEVETVPLVVALGGGAILREQNRQLIKQSGVCVWLQSSVETIAQRILGRGYARAAKLNQPKSAHRPALTDLDPVQEIVQLLKVRDPLYDEVSGSTARTDRQSPRQVALEIFAWYHDLSTSH</sequence>
<keyword evidence="6 7" id="KW-0057">Aromatic amino acid biosynthesis</keyword>
<dbReference type="HAMAP" id="MF_00109">
    <property type="entry name" value="Shikimate_kinase"/>
    <property type="match status" value="1"/>
</dbReference>
<dbReference type="CDD" id="cd00464">
    <property type="entry name" value="SK"/>
    <property type="match status" value="1"/>
</dbReference>
<keyword evidence="9" id="KW-1185">Reference proteome</keyword>
<keyword evidence="7" id="KW-0479">Metal-binding</keyword>